<dbReference type="InterPro" id="IPR005115">
    <property type="entry name" value="Gly_transporter"/>
</dbReference>
<feature type="transmembrane region" description="Helical" evidence="7">
    <location>
        <begin position="90"/>
        <end position="110"/>
    </location>
</feature>
<protein>
    <recommendedName>
        <fullName evidence="8">Glycine transporter domain-containing protein</fullName>
    </recommendedName>
</protein>
<keyword evidence="5 7" id="KW-1133">Transmembrane helix</keyword>
<feature type="domain" description="Glycine transporter" evidence="8">
    <location>
        <begin position="92"/>
        <end position="164"/>
    </location>
</feature>
<evidence type="ECO:0000313" key="9">
    <source>
        <dbReference type="EMBL" id="VBB05930.1"/>
    </source>
</evidence>
<evidence type="ECO:0000256" key="2">
    <source>
        <dbReference type="ARBA" id="ARBA00008193"/>
    </source>
</evidence>
<accession>A0A498R533</accession>
<evidence type="ECO:0000256" key="4">
    <source>
        <dbReference type="ARBA" id="ARBA00022692"/>
    </source>
</evidence>
<dbReference type="Pfam" id="PF03458">
    <property type="entry name" value="Gly_transporter"/>
    <property type="match status" value="2"/>
</dbReference>
<sequence length="215" mass="23108">MTAWSVLEITGVAAFAVSGALTGIQKKLDIFGVLVLAVTTAIGGGVLRDVIIGNTPPLTFRDPTFFVISAVSTIGVCFTYRWIHKFQYTIQIFDAIGLGSFTATSANLAIQHDLNTLFIVTTVAVITGIGGGVIRDVFVKEIPYVFRQEVYAITTIAGAVSFYYSQFYLPGNTPLYLCFGITTGMRLFCIKYRLNVPVLGNSSKAVPPGSRSPGT</sequence>
<feature type="transmembrane region" description="Helical" evidence="7">
    <location>
        <begin position="116"/>
        <end position="138"/>
    </location>
</feature>
<evidence type="ECO:0000256" key="5">
    <source>
        <dbReference type="ARBA" id="ARBA00022989"/>
    </source>
</evidence>
<evidence type="ECO:0000256" key="7">
    <source>
        <dbReference type="SAM" id="Phobius"/>
    </source>
</evidence>
<organism evidence="9 10">
    <name type="scientific">Lucifera butyrica</name>
    <dbReference type="NCBI Taxonomy" id="1351585"/>
    <lineage>
        <taxon>Bacteria</taxon>
        <taxon>Bacillati</taxon>
        <taxon>Bacillota</taxon>
        <taxon>Negativicutes</taxon>
        <taxon>Veillonellales</taxon>
        <taxon>Veillonellaceae</taxon>
        <taxon>Lucifera</taxon>
    </lineage>
</organism>
<dbReference type="PANTHER" id="PTHR30506">
    <property type="entry name" value="INNER MEMBRANE PROTEIN"/>
    <property type="match status" value="1"/>
</dbReference>
<dbReference type="RefSeq" id="WP_122626894.1">
    <property type="nucleotide sequence ID" value="NZ_UPPP01000060.1"/>
</dbReference>
<name>A0A498R533_9FIRM</name>
<feature type="transmembrane region" description="Helical" evidence="7">
    <location>
        <begin position="6"/>
        <end position="24"/>
    </location>
</feature>
<evidence type="ECO:0000256" key="6">
    <source>
        <dbReference type="ARBA" id="ARBA00023136"/>
    </source>
</evidence>
<keyword evidence="3" id="KW-1003">Cell membrane</keyword>
<evidence type="ECO:0000259" key="8">
    <source>
        <dbReference type="Pfam" id="PF03458"/>
    </source>
</evidence>
<dbReference type="OrthoDB" id="9791874at2"/>
<gene>
    <name evidence="9" type="ORF">LUCI_1141</name>
</gene>
<feature type="transmembrane region" description="Helical" evidence="7">
    <location>
        <begin position="31"/>
        <end position="52"/>
    </location>
</feature>
<reference evidence="9 10" key="1">
    <citation type="submission" date="2018-06" db="EMBL/GenBank/DDBJ databases">
        <authorList>
            <person name="Strepis N."/>
        </authorList>
    </citation>
    <scope>NUCLEOTIDE SEQUENCE [LARGE SCALE GENOMIC DNA]</scope>
    <source>
        <strain evidence="9">LUCI</strain>
    </source>
</reference>
<dbReference type="GO" id="GO:0005886">
    <property type="term" value="C:plasma membrane"/>
    <property type="evidence" value="ECO:0007669"/>
    <property type="project" value="UniProtKB-SubCell"/>
</dbReference>
<dbReference type="AlphaFoldDB" id="A0A498R533"/>
<feature type="domain" description="Glycine transporter" evidence="8">
    <location>
        <begin position="6"/>
        <end position="80"/>
    </location>
</feature>
<comment type="similarity">
    <text evidence="2">Belongs to the UPF0126 family.</text>
</comment>
<dbReference type="Proteomes" id="UP000277811">
    <property type="component" value="Unassembled WGS sequence"/>
</dbReference>
<proteinExistence type="inferred from homology"/>
<feature type="transmembrane region" description="Helical" evidence="7">
    <location>
        <begin position="174"/>
        <end position="194"/>
    </location>
</feature>
<keyword evidence="4 7" id="KW-0812">Transmembrane</keyword>
<feature type="transmembrane region" description="Helical" evidence="7">
    <location>
        <begin position="64"/>
        <end position="83"/>
    </location>
</feature>
<evidence type="ECO:0000256" key="1">
    <source>
        <dbReference type="ARBA" id="ARBA00004651"/>
    </source>
</evidence>
<keyword evidence="10" id="KW-1185">Reference proteome</keyword>
<dbReference type="PANTHER" id="PTHR30506:SF3">
    <property type="entry name" value="UPF0126 INNER MEMBRANE PROTEIN YADS-RELATED"/>
    <property type="match status" value="1"/>
</dbReference>
<evidence type="ECO:0000256" key="3">
    <source>
        <dbReference type="ARBA" id="ARBA00022475"/>
    </source>
</evidence>
<comment type="subcellular location">
    <subcellularLocation>
        <location evidence="1">Cell membrane</location>
        <topology evidence="1">Multi-pass membrane protein</topology>
    </subcellularLocation>
</comment>
<dbReference type="EMBL" id="UPPP01000060">
    <property type="protein sequence ID" value="VBB05930.1"/>
    <property type="molecule type" value="Genomic_DNA"/>
</dbReference>
<evidence type="ECO:0000313" key="10">
    <source>
        <dbReference type="Proteomes" id="UP000277811"/>
    </source>
</evidence>
<keyword evidence="6 7" id="KW-0472">Membrane</keyword>